<dbReference type="AlphaFoldDB" id="A0A2A5J0X9"/>
<reference evidence="1 2" key="1">
    <citation type="submission" date="2017-07" db="EMBL/GenBank/DDBJ databases">
        <title>Draft sequence of Rhodococcus enclensis 23b-28.</title>
        <authorList>
            <person name="Besaury L."/>
            <person name="Sancelme M."/>
            <person name="Amato P."/>
            <person name="Lallement A."/>
            <person name="Delort A.-M."/>
        </authorList>
    </citation>
    <scope>NUCLEOTIDE SEQUENCE [LARGE SCALE GENOMIC DNA]</scope>
    <source>
        <strain evidence="1 2">23b-28</strain>
    </source>
</reference>
<name>A0A2A5J0X9_RHOSG</name>
<organism evidence="1 2">
    <name type="scientific">Rhodococcus qingshengii</name>
    <dbReference type="NCBI Taxonomy" id="334542"/>
    <lineage>
        <taxon>Bacteria</taxon>
        <taxon>Bacillati</taxon>
        <taxon>Actinomycetota</taxon>
        <taxon>Actinomycetes</taxon>
        <taxon>Mycobacteriales</taxon>
        <taxon>Nocardiaceae</taxon>
        <taxon>Rhodococcus</taxon>
        <taxon>Rhodococcus erythropolis group</taxon>
    </lineage>
</organism>
<protein>
    <submittedName>
        <fullName evidence="1">Uncharacterized protein</fullName>
    </submittedName>
</protein>
<evidence type="ECO:0000313" key="1">
    <source>
        <dbReference type="EMBL" id="PCK23240.1"/>
    </source>
</evidence>
<dbReference type="Proteomes" id="UP000230886">
    <property type="component" value="Unassembled WGS sequence"/>
</dbReference>
<dbReference type="RefSeq" id="WP_099698774.1">
    <property type="nucleotide sequence ID" value="NZ_NOVD01000054.1"/>
</dbReference>
<comment type="caution">
    <text evidence="1">The sequence shown here is derived from an EMBL/GenBank/DDBJ whole genome shotgun (WGS) entry which is preliminary data.</text>
</comment>
<proteinExistence type="predicted"/>
<dbReference type="EMBL" id="NOVD01000054">
    <property type="protein sequence ID" value="PCK23240.1"/>
    <property type="molecule type" value="Genomic_DNA"/>
</dbReference>
<sequence length="255" mass="28038">MTPHDEDRELVWQAHDVLDDVSAGDWVTAELTRFDSTVGSLVPPSYAGYTRVLHPALRVERDSGESVPVRWAEVAAATGAVIHPTVEWFSLLYAGTIRGVGDGRGTVWDEGPEIGDMPEEQFAALAAVLAEYTATPDDCWFGFWEGRGAAQSLGLPRFGPRVQIPDRENFLVHGTVRDAVRTFDSWGPNLWWPQDRAWFVATDIDLMSTYVGSSLDCARALRACSAVEAVETTAVNSVTWTSDGINPLPPNPYMR</sequence>
<gene>
    <name evidence="1" type="ORF">CHR55_30590</name>
</gene>
<accession>A0A2A5J0X9</accession>
<evidence type="ECO:0000313" key="2">
    <source>
        <dbReference type="Proteomes" id="UP000230886"/>
    </source>
</evidence>